<evidence type="ECO:0000313" key="1">
    <source>
        <dbReference type="EMBL" id="CAG8796475.1"/>
    </source>
</evidence>
<organism evidence="1 2">
    <name type="scientific">Gigaspora margarita</name>
    <dbReference type="NCBI Taxonomy" id="4874"/>
    <lineage>
        <taxon>Eukaryota</taxon>
        <taxon>Fungi</taxon>
        <taxon>Fungi incertae sedis</taxon>
        <taxon>Mucoromycota</taxon>
        <taxon>Glomeromycotina</taxon>
        <taxon>Glomeromycetes</taxon>
        <taxon>Diversisporales</taxon>
        <taxon>Gigasporaceae</taxon>
        <taxon>Gigaspora</taxon>
    </lineage>
</organism>
<accession>A0ABN7VSA2</accession>
<protein>
    <submittedName>
        <fullName evidence="1">5401_t:CDS:1</fullName>
    </submittedName>
</protein>
<name>A0ABN7VSA2_GIGMA</name>
<gene>
    <name evidence="1" type="ORF">GMARGA_LOCUS22203</name>
</gene>
<comment type="caution">
    <text evidence="1">The sequence shown here is derived from an EMBL/GenBank/DDBJ whole genome shotgun (WGS) entry which is preliminary data.</text>
</comment>
<keyword evidence="2" id="KW-1185">Reference proteome</keyword>
<proteinExistence type="predicted"/>
<evidence type="ECO:0000313" key="2">
    <source>
        <dbReference type="Proteomes" id="UP000789901"/>
    </source>
</evidence>
<reference evidence="1 2" key="1">
    <citation type="submission" date="2021-06" db="EMBL/GenBank/DDBJ databases">
        <authorList>
            <person name="Kallberg Y."/>
            <person name="Tangrot J."/>
            <person name="Rosling A."/>
        </authorList>
    </citation>
    <scope>NUCLEOTIDE SEQUENCE [LARGE SCALE GENOMIC DNA]</scope>
    <source>
        <strain evidence="1 2">120-4 pot B 10/14</strain>
    </source>
</reference>
<dbReference type="EMBL" id="CAJVQB010021204">
    <property type="protein sequence ID" value="CAG8796475.1"/>
    <property type="molecule type" value="Genomic_DNA"/>
</dbReference>
<sequence length="116" mass="13685">WYNDKKARINQQIYFSVLIYQILGDMLSQLPSQPLSFNHLLDIRKTEYIGQKQDYTKKALDYTIWTNKVSEFVSYLKKFIENTKESEMPYKRKKCKTINTNNQVLNNSKSSGSSSK</sequence>
<dbReference type="Proteomes" id="UP000789901">
    <property type="component" value="Unassembled WGS sequence"/>
</dbReference>
<feature type="non-terminal residue" evidence="1">
    <location>
        <position position="1"/>
    </location>
</feature>